<dbReference type="RefSeq" id="WP_382204338.1">
    <property type="nucleotide sequence ID" value="NZ_JBHTCA010000003.1"/>
</dbReference>
<sequence>MFVKLTPAGEAAVWQWVQAVKKDAESLAQSAWIAQAHKQVNLCDTSFDGLYRIWLRGADSVNGHLQALVLKPDWYEVQTARLAIAAPPVDAFSF</sequence>
<evidence type="ECO:0000313" key="2">
    <source>
        <dbReference type="Proteomes" id="UP001596501"/>
    </source>
</evidence>
<keyword evidence="2" id="KW-1185">Reference proteome</keyword>
<dbReference type="EMBL" id="JBHTCA010000003">
    <property type="protein sequence ID" value="MFC7408250.1"/>
    <property type="molecule type" value="Genomic_DNA"/>
</dbReference>
<gene>
    <name evidence="1" type="ORF">ACFQPB_05205</name>
</gene>
<reference evidence="2" key="1">
    <citation type="journal article" date="2019" name="Int. J. Syst. Evol. Microbiol.">
        <title>The Global Catalogue of Microorganisms (GCM) 10K type strain sequencing project: providing services to taxonomists for standard genome sequencing and annotation.</title>
        <authorList>
            <consortium name="The Broad Institute Genomics Platform"/>
            <consortium name="The Broad Institute Genome Sequencing Center for Infectious Disease"/>
            <person name="Wu L."/>
            <person name="Ma J."/>
        </authorList>
    </citation>
    <scope>NUCLEOTIDE SEQUENCE [LARGE SCALE GENOMIC DNA]</scope>
    <source>
        <strain evidence="2">CGMCC 1.12371</strain>
    </source>
</reference>
<comment type="caution">
    <text evidence="1">The sequence shown here is derived from an EMBL/GenBank/DDBJ whole genome shotgun (WGS) entry which is preliminary data.</text>
</comment>
<protein>
    <recommendedName>
        <fullName evidence="3">Muconolactone isomerase domain-containing protein</fullName>
    </recommendedName>
</protein>
<organism evidence="1 2">
    <name type="scientific">Hydrogenophaga atypica</name>
    <dbReference type="NCBI Taxonomy" id="249409"/>
    <lineage>
        <taxon>Bacteria</taxon>
        <taxon>Pseudomonadati</taxon>
        <taxon>Pseudomonadota</taxon>
        <taxon>Betaproteobacteria</taxon>
        <taxon>Burkholderiales</taxon>
        <taxon>Comamonadaceae</taxon>
        <taxon>Hydrogenophaga</taxon>
    </lineage>
</organism>
<proteinExistence type="predicted"/>
<name>A0ABW2QFK9_9BURK</name>
<evidence type="ECO:0000313" key="1">
    <source>
        <dbReference type="EMBL" id="MFC7408250.1"/>
    </source>
</evidence>
<accession>A0ABW2QFK9</accession>
<evidence type="ECO:0008006" key="3">
    <source>
        <dbReference type="Google" id="ProtNLM"/>
    </source>
</evidence>
<dbReference type="Proteomes" id="UP001596501">
    <property type="component" value="Unassembled WGS sequence"/>
</dbReference>